<gene>
    <name evidence="7" type="ORF">D5R95_01790</name>
</gene>
<feature type="transmembrane region" description="Helical" evidence="5">
    <location>
        <begin position="24"/>
        <end position="44"/>
    </location>
</feature>
<dbReference type="GO" id="GO:0016020">
    <property type="term" value="C:membrane"/>
    <property type="evidence" value="ECO:0007669"/>
    <property type="project" value="UniProtKB-SubCell"/>
</dbReference>
<keyword evidence="2 5" id="KW-0812">Transmembrane</keyword>
<dbReference type="InterPro" id="IPR006977">
    <property type="entry name" value="Yip1_dom"/>
</dbReference>
<dbReference type="Proteomes" id="UP000284763">
    <property type="component" value="Unassembled WGS sequence"/>
</dbReference>
<accession>A0A3R7XVK8</accession>
<feature type="transmembrane region" description="Helical" evidence="5">
    <location>
        <begin position="110"/>
        <end position="133"/>
    </location>
</feature>
<evidence type="ECO:0000256" key="4">
    <source>
        <dbReference type="ARBA" id="ARBA00023136"/>
    </source>
</evidence>
<name>A0A3R7XVK8_9EURY</name>
<dbReference type="Pfam" id="PF04893">
    <property type="entry name" value="Yip1"/>
    <property type="match status" value="1"/>
</dbReference>
<feature type="transmembrane region" description="Helical" evidence="5">
    <location>
        <begin position="64"/>
        <end position="89"/>
    </location>
</feature>
<dbReference type="AlphaFoldDB" id="A0A3R7XVK8"/>
<sequence length="207" mass="23583">MLKVLIDPNTFFSELSSEKIDIKLSIGIMLVVAFGEVITTYVIFQRIKSLVTIDESYILANFGIYIAGVLIFIIVLFIWIIISALFYLLTKVTESKGSFKRMLEFISYGFLPQILVAMVTLIIMVPALLISQIHVVSREAVEQQLISNISMTVLFSIELIFLIWSCYIWIFAVKHARMISTFKSVCIVAIPVMIYVIYIAIRLSTYV</sequence>
<comment type="caution">
    <text evidence="7">The sequence shown here is derived from an EMBL/GenBank/DDBJ whole genome shotgun (WGS) entry which is preliminary data.</text>
</comment>
<comment type="subcellular location">
    <subcellularLocation>
        <location evidence="1">Membrane</location>
        <topology evidence="1">Multi-pass membrane protein</topology>
    </subcellularLocation>
</comment>
<feature type="transmembrane region" description="Helical" evidence="5">
    <location>
        <begin position="145"/>
        <end position="170"/>
    </location>
</feature>
<evidence type="ECO:0000256" key="3">
    <source>
        <dbReference type="ARBA" id="ARBA00022989"/>
    </source>
</evidence>
<evidence type="ECO:0000256" key="2">
    <source>
        <dbReference type="ARBA" id="ARBA00022692"/>
    </source>
</evidence>
<protein>
    <submittedName>
        <fullName evidence="7">YIP1 family protein</fullName>
    </submittedName>
</protein>
<evidence type="ECO:0000313" key="7">
    <source>
        <dbReference type="EMBL" id="RQD90388.1"/>
    </source>
</evidence>
<evidence type="ECO:0000259" key="6">
    <source>
        <dbReference type="Pfam" id="PF04893"/>
    </source>
</evidence>
<reference evidence="7 8" key="1">
    <citation type="submission" date="2018-08" db="EMBL/GenBank/DDBJ databases">
        <title>The metabolism and importance of syntrophic acetate oxidation coupled to methane or sulfide production in haloalkaline environments.</title>
        <authorList>
            <person name="Timmers P.H.A."/>
            <person name="Vavourakis C.D."/>
            <person name="Sorokin D.Y."/>
            <person name="Sinninghe Damste J.S."/>
            <person name="Muyzer G."/>
            <person name="Stams A.J.M."/>
            <person name="Plugge C.M."/>
        </authorList>
    </citation>
    <scope>NUCLEOTIDE SEQUENCE [LARGE SCALE GENOMIC DNA]</scope>
    <source>
        <strain evidence="7">MSAO_Arc3</strain>
    </source>
</reference>
<proteinExistence type="predicted"/>
<keyword evidence="3 5" id="KW-1133">Transmembrane helix</keyword>
<feature type="domain" description="Yip1" evidence="6">
    <location>
        <begin position="3"/>
        <end position="200"/>
    </location>
</feature>
<dbReference type="EMBL" id="QZAB01000120">
    <property type="protein sequence ID" value="RQD90388.1"/>
    <property type="molecule type" value="Genomic_DNA"/>
</dbReference>
<evidence type="ECO:0000313" key="8">
    <source>
        <dbReference type="Proteomes" id="UP000284763"/>
    </source>
</evidence>
<organism evidence="7 8">
    <name type="scientific">Methanosalsum natronophilum</name>
    <dbReference type="NCBI Taxonomy" id="768733"/>
    <lineage>
        <taxon>Archaea</taxon>
        <taxon>Methanobacteriati</taxon>
        <taxon>Methanobacteriota</taxon>
        <taxon>Stenosarchaea group</taxon>
        <taxon>Methanomicrobia</taxon>
        <taxon>Methanosarcinales</taxon>
        <taxon>Methanosarcinaceae</taxon>
        <taxon>Methanosalsum</taxon>
    </lineage>
</organism>
<keyword evidence="4 5" id="KW-0472">Membrane</keyword>
<evidence type="ECO:0000256" key="1">
    <source>
        <dbReference type="ARBA" id="ARBA00004141"/>
    </source>
</evidence>
<dbReference type="RefSeq" id="WP_259133129.1">
    <property type="nucleotide sequence ID" value="NZ_JANUCS010000001.1"/>
</dbReference>
<feature type="transmembrane region" description="Helical" evidence="5">
    <location>
        <begin position="182"/>
        <end position="201"/>
    </location>
</feature>
<evidence type="ECO:0000256" key="5">
    <source>
        <dbReference type="SAM" id="Phobius"/>
    </source>
</evidence>